<dbReference type="InterPro" id="IPR003616">
    <property type="entry name" value="Post-SET_dom"/>
</dbReference>
<evidence type="ECO:0000313" key="8">
    <source>
        <dbReference type="Proteomes" id="UP000332933"/>
    </source>
</evidence>
<dbReference type="Gene3D" id="2.170.270.10">
    <property type="entry name" value="SET domain"/>
    <property type="match status" value="2"/>
</dbReference>
<dbReference type="SUPFAM" id="SSF82199">
    <property type="entry name" value="SET domain"/>
    <property type="match status" value="1"/>
</dbReference>
<keyword evidence="2" id="KW-0808">Transferase</keyword>
<keyword evidence="1" id="KW-0489">Methyltransferase</keyword>
<evidence type="ECO:0000256" key="3">
    <source>
        <dbReference type="ARBA" id="ARBA00022691"/>
    </source>
</evidence>
<evidence type="ECO:0000313" key="6">
    <source>
        <dbReference type="EMBL" id="KAF0694479.1"/>
    </source>
</evidence>
<dbReference type="PROSITE" id="PS50280">
    <property type="entry name" value="SET"/>
    <property type="match status" value="1"/>
</dbReference>
<keyword evidence="8" id="KW-1185">Reference proteome</keyword>
<dbReference type="InterPro" id="IPR046341">
    <property type="entry name" value="SET_dom_sf"/>
</dbReference>
<feature type="domain" description="Post-SET" evidence="5">
    <location>
        <begin position="234"/>
        <end position="250"/>
    </location>
</feature>
<dbReference type="PANTHER" id="PTHR45660">
    <property type="entry name" value="HISTONE-LYSINE N-METHYLTRANSFERASE SETMAR"/>
    <property type="match status" value="1"/>
</dbReference>
<dbReference type="EMBL" id="CAADRA010005587">
    <property type="protein sequence ID" value="VFT91466.1"/>
    <property type="molecule type" value="Genomic_DNA"/>
</dbReference>
<dbReference type="PANTHER" id="PTHR45660:SF13">
    <property type="entry name" value="HISTONE-LYSINE N-METHYLTRANSFERASE SETMAR"/>
    <property type="match status" value="1"/>
</dbReference>
<reference evidence="6" key="2">
    <citation type="submission" date="2019-06" db="EMBL/GenBank/DDBJ databases">
        <title>Genomics analysis of Aphanomyces spp. identifies a new class of oomycete effector associated with host adaptation.</title>
        <authorList>
            <person name="Gaulin E."/>
        </authorList>
    </citation>
    <scope>NUCLEOTIDE SEQUENCE</scope>
    <source>
        <strain evidence="6">CBS 578.67</strain>
    </source>
</reference>
<dbReference type="EMBL" id="VJMH01005566">
    <property type="protein sequence ID" value="KAF0694479.1"/>
    <property type="molecule type" value="Genomic_DNA"/>
</dbReference>
<gene>
    <name evidence="7" type="primary">Aste57867_14647</name>
    <name evidence="6" type="ORF">As57867_014592</name>
    <name evidence="7" type="ORF">ASTE57867_14647</name>
</gene>
<dbReference type="AlphaFoldDB" id="A0A485L261"/>
<reference evidence="7 8" key="1">
    <citation type="submission" date="2019-03" db="EMBL/GenBank/DDBJ databases">
        <authorList>
            <person name="Gaulin E."/>
            <person name="Dumas B."/>
        </authorList>
    </citation>
    <scope>NUCLEOTIDE SEQUENCE [LARGE SCALE GENOMIC DNA]</scope>
    <source>
        <strain evidence="7">CBS 568.67</strain>
    </source>
</reference>
<evidence type="ECO:0000256" key="2">
    <source>
        <dbReference type="ARBA" id="ARBA00022679"/>
    </source>
</evidence>
<dbReference type="InterPro" id="IPR001214">
    <property type="entry name" value="SET_dom"/>
</dbReference>
<name>A0A485L261_9STRA</name>
<proteinExistence type="predicted"/>
<evidence type="ECO:0000313" key="7">
    <source>
        <dbReference type="EMBL" id="VFT91466.1"/>
    </source>
</evidence>
<feature type="domain" description="SET" evidence="4">
    <location>
        <begin position="108"/>
        <end position="228"/>
    </location>
</feature>
<dbReference type="GO" id="GO:0032259">
    <property type="term" value="P:methylation"/>
    <property type="evidence" value="ECO:0007669"/>
    <property type="project" value="UniProtKB-KW"/>
</dbReference>
<dbReference type="PROSITE" id="PS50868">
    <property type="entry name" value="POST_SET"/>
    <property type="match status" value="1"/>
</dbReference>
<organism evidence="7 8">
    <name type="scientific">Aphanomyces stellatus</name>
    <dbReference type="NCBI Taxonomy" id="120398"/>
    <lineage>
        <taxon>Eukaryota</taxon>
        <taxon>Sar</taxon>
        <taxon>Stramenopiles</taxon>
        <taxon>Oomycota</taxon>
        <taxon>Saprolegniomycetes</taxon>
        <taxon>Saprolegniales</taxon>
        <taxon>Verrucalvaceae</taxon>
        <taxon>Aphanomyces</taxon>
    </lineage>
</organism>
<dbReference type="GO" id="GO:0003690">
    <property type="term" value="F:double-stranded DNA binding"/>
    <property type="evidence" value="ECO:0007669"/>
    <property type="project" value="TreeGrafter"/>
</dbReference>
<dbReference type="SMART" id="SM00317">
    <property type="entry name" value="SET"/>
    <property type="match status" value="1"/>
</dbReference>
<evidence type="ECO:0000259" key="5">
    <source>
        <dbReference type="PROSITE" id="PS50868"/>
    </source>
</evidence>
<sequence length="255" mass="28059">MVDTKRAKLGEDSATIKGSDGNTAAAWSVILPFLPRHEHPSLAMCSSSLSRICRRHHSTVQADISNGQEPLPIPVQNDVDDELYPTGFAYLTSLRSRVPLPPPLPRHARVQVFKHKSKGWSLRATTPIPAQTFVGEYVGRLVGTQAMDRSSTYIVSIREEAEDMIWRTNVDARDVGNFTRFINHACVPNARWDTYRGDGPAASTFCPRIHVLSLRDIHAGEEITVDYGVACGVGATPCGCGSIKCRGFLPFDRTL</sequence>
<dbReference type="GO" id="GO:0042054">
    <property type="term" value="F:histone methyltransferase activity"/>
    <property type="evidence" value="ECO:0007669"/>
    <property type="project" value="TreeGrafter"/>
</dbReference>
<dbReference type="Pfam" id="PF00856">
    <property type="entry name" value="SET"/>
    <property type="match status" value="1"/>
</dbReference>
<evidence type="ECO:0000259" key="4">
    <source>
        <dbReference type="PROSITE" id="PS50280"/>
    </source>
</evidence>
<keyword evidence="3" id="KW-0949">S-adenosyl-L-methionine</keyword>
<dbReference type="InterPro" id="IPR051357">
    <property type="entry name" value="H3K9_HMTase_SUVAR3-9"/>
</dbReference>
<accession>A0A485L261</accession>
<dbReference type="OrthoDB" id="59296at2759"/>
<evidence type="ECO:0000256" key="1">
    <source>
        <dbReference type="ARBA" id="ARBA00022603"/>
    </source>
</evidence>
<protein>
    <submittedName>
        <fullName evidence="7">Aste57867_14647 protein</fullName>
    </submittedName>
</protein>
<dbReference type="Proteomes" id="UP000332933">
    <property type="component" value="Unassembled WGS sequence"/>
</dbReference>